<protein>
    <submittedName>
        <fullName evidence="1">Uncharacterized protein</fullName>
    </submittedName>
</protein>
<gene>
    <name evidence="1" type="ORF">S03H2_55981</name>
</gene>
<evidence type="ECO:0000313" key="1">
    <source>
        <dbReference type="EMBL" id="GAH84579.1"/>
    </source>
</evidence>
<accession>X1K2S9</accession>
<reference evidence="1" key="1">
    <citation type="journal article" date="2014" name="Front. Microbiol.">
        <title>High frequency of phylogenetically diverse reductive dehalogenase-homologous genes in deep subseafloor sedimentary metagenomes.</title>
        <authorList>
            <person name="Kawai M."/>
            <person name="Futagami T."/>
            <person name="Toyoda A."/>
            <person name="Takaki Y."/>
            <person name="Nishi S."/>
            <person name="Hori S."/>
            <person name="Arai W."/>
            <person name="Tsubouchi T."/>
            <person name="Morono Y."/>
            <person name="Uchiyama I."/>
            <person name="Ito T."/>
            <person name="Fujiyama A."/>
            <person name="Inagaki F."/>
            <person name="Takami H."/>
        </authorList>
    </citation>
    <scope>NUCLEOTIDE SEQUENCE</scope>
    <source>
        <strain evidence="1">Expedition CK06-06</strain>
    </source>
</reference>
<dbReference type="EMBL" id="BARU01035799">
    <property type="protein sequence ID" value="GAH84579.1"/>
    <property type="molecule type" value="Genomic_DNA"/>
</dbReference>
<organism evidence="1">
    <name type="scientific">marine sediment metagenome</name>
    <dbReference type="NCBI Taxonomy" id="412755"/>
    <lineage>
        <taxon>unclassified sequences</taxon>
        <taxon>metagenomes</taxon>
        <taxon>ecological metagenomes</taxon>
    </lineage>
</organism>
<feature type="non-terminal residue" evidence="1">
    <location>
        <position position="1"/>
    </location>
</feature>
<name>X1K2S9_9ZZZZ</name>
<sequence>EFHKGMATHVPGDLTQVTGYRTPPLPNKAGRFPANLLVSDDVLNDGRVTKSGKDAVRRQEGMFIEHKLGGLGDPQVYHPDSGSFSRYFDLDKWWAKTFPFLIVPNIEG</sequence>
<comment type="caution">
    <text evidence="1">The sequence shown here is derived from an EMBL/GenBank/DDBJ whole genome shotgun (WGS) entry which is preliminary data.</text>
</comment>
<dbReference type="AlphaFoldDB" id="X1K2S9"/>
<proteinExistence type="predicted"/>